<keyword evidence="11" id="KW-1185">Reference proteome</keyword>
<evidence type="ECO:0000259" key="9">
    <source>
        <dbReference type="PROSITE" id="PS50268"/>
    </source>
</evidence>
<feature type="domain" description="Cadherin" evidence="9">
    <location>
        <begin position="525"/>
        <end position="630"/>
    </location>
</feature>
<evidence type="ECO:0000256" key="3">
    <source>
        <dbReference type="ARBA" id="ARBA00022737"/>
    </source>
</evidence>
<dbReference type="Gene3D" id="2.60.40.60">
    <property type="entry name" value="Cadherins"/>
    <property type="match status" value="3"/>
</dbReference>
<dbReference type="GO" id="GO:0005911">
    <property type="term" value="C:cell-cell junction"/>
    <property type="evidence" value="ECO:0007669"/>
    <property type="project" value="TreeGrafter"/>
</dbReference>
<dbReference type="GO" id="GO:0016020">
    <property type="term" value="C:membrane"/>
    <property type="evidence" value="ECO:0007669"/>
    <property type="project" value="UniProtKB-SubCell"/>
</dbReference>
<keyword evidence="5" id="KW-0130">Cell adhesion</keyword>
<proteinExistence type="predicted"/>
<evidence type="ECO:0000256" key="4">
    <source>
        <dbReference type="ARBA" id="ARBA00022837"/>
    </source>
</evidence>
<dbReference type="RefSeq" id="WP_093067470.1">
    <property type="nucleotide sequence ID" value="NZ_FNQP01000008.1"/>
</dbReference>
<keyword evidence="4" id="KW-0106">Calcium</keyword>
<gene>
    <name evidence="10" type="ORF">SAMN05660964_01736</name>
</gene>
<dbReference type="STRING" id="525918.SAMN05660964_01736"/>
<dbReference type="Proteomes" id="UP000199397">
    <property type="component" value="Unassembled WGS sequence"/>
</dbReference>
<keyword evidence="3" id="KW-0677">Repeat</keyword>
<dbReference type="InterPro" id="IPR001434">
    <property type="entry name" value="OmcB-like_DUF11"/>
</dbReference>
<dbReference type="NCBIfam" id="NF038133">
    <property type="entry name" value="choice_anch_L"/>
    <property type="match status" value="1"/>
</dbReference>
<feature type="signal peptide" evidence="8">
    <location>
        <begin position="1"/>
        <end position="32"/>
    </location>
</feature>
<dbReference type="Pfam" id="PF00028">
    <property type="entry name" value="Cadherin"/>
    <property type="match status" value="2"/>
</dbReference>
<keyword evidence="8" id="KW-0732">Signal</keyword>
<evidence type="ECO:0000256" key="8">
    <source>
        <dbReference type="SAM" id="SignalP"/>
    </source>
</evidence>
<keyword evidence="7" id="KW-0472">Membrane</keyword>
<dbReference type="SUPFAM" id="SSF49313">
    <property type="entry name" value="Cadherin-like"/>
    <property type="match status" value="3"/>
</dbReference>
<dbReference type="Pfam" id="PF01345">
    <property type="entry name" value="DUF11"/>
    <property type="match status" value="1"/>
</dbReference>
<protein>
    <submittedName>
        <fullName evidence="10">Cadherin domain-containing protein</fullName>
    </submittedName>
</protein>
<evidence type="ECO:0000313" key="11">
    <source>
        <dbReference type="Proteomes" id="UP000199397"/>
    </source>
</evidence>
<comment type="subcellular location">
    <subcellularLocation>
        <location evidence="1">Membrane</location>
    </subcellularLocation>
</comment>
<evidence type="ECO:0000256" key="5">
    <source>
        <dbReference type="ARBA" id="ARBA00022889"/>
    </source>
</evidence>
<dbReference type="EMBL" id="FNQP01000008">
    <property type="protein sequence ID" value="SEA49871.1"/>
    <property type="molecule type" value="Genomic_DNA"/>
</dbReference>
<feature type="chain" id="PRO_5011553052" evidence="8">
    <location>
        <begin position="33"/>
        <end position="1008"/>
    </location>
</feature>
<evidence type="ECO:0000256" key="1">
    <source>
        <dbReference type="ARBA" id="ARBA00004370"/>
    </source>
</evidence>
<sequence>MLGLVMRKLWRNRLKLLSILLITLCNITAVQAAPAYNPNASPSEIVAILDGPGLSVSNFSITRGATQQYGVFTQGGSVWAIDVGVFLNTGNLGSIQAPNSGSAYSHNTKGQYLDPDLSRISAKAKYDPVLMEFDINPQGDRVNFVFAFGSDEYPEYVCSSFNDAFGLFVSGPGLNGVRNAAFVPGTGDAIAVNNVNAGSPGINADGAACNLNNATYFVNNGNSSAATQLDGYTRPMTASLEGLIPGQTYHVKLALADAGDPAYDSGAFFKWLSSTKSQPVDLSLNISTNQVAPAWNSEVEISYTVENTSANATSLVQVGLVWPAGLVWVGDDSAGSYNLATGIWDANVIPANASKTLKIRARVGTASNYRLDGEIHFAFNQDPDSTPFNRSSHPHEDDTAALMLYPIDKPVNSAPMITSYEGAASANISTPENQQAVTTITAEDADGDAVTYRLGTEVDEHLFQINTNSGKLAFIKPPDYEDPKDANQDNLYILTVIATDGVNETTQLLFVTVTNVLENSPPKIVSEAGEPGTTLSMLENLQVAATITAEDADGDPIAYSISGGLDAALFQISNSGTLSFTTAPDYESPQDSNNDNVYVVIVTANDGFYSVSQTMNIMVLDVFENLAPSIISYLGADAVTLPIPENKKEAGVVTAIDPNSETLSYSINSGADAALFNINPTTGALDFVIAPDYENPKDSNRDNSYVVEVNAKDAGGLSASQTLTIQVMDVDDMPFVNLNVRVFLQGAYNSSSKMMRNDLHRQGLIPTMQPYGELKTAFGYASSSDIVSPFDYKGKEMVSAAVLGTDGGNAPVDWVLVEVRDASDPGKRIGVAAGLLQRDGDIVDAKTGTNVLSIWNVIEDTPYYVMVRHRNHLAVMTAAPLTLSRSPTVVDFTLPTTPVYGGYSSRLESGDIALMWTGDANNSNTIIANGPGSDSNVLLGAVLVAPENTKVNAGFRLPGYYSTDFNMDGATLYAGPNNDINLMLGNILLYPGNASVSGNYIIRGNAPI</sequence>
<dbReference type="PANTHER" id="PTHR24025:SF31">
    <property type="entry name" value="NEURAL-CADHERIN"/>
    <property type="match status" value="1"/>
</dbReference>
<keyword evidence="2" id="KW-0812">Transmembrane</keyword>
<evidence type="ECO:0000313" key="10">
    <source>
        <dbReference type="EMBL" id="SEA49871.1"/>
    </source>
</evidence>
<dbReference type="CDD" id="cd11304">
    <property type="entry name" value="Cadherin_repeat"/>
    <property type="match status" value="3"/>
</dbReference>
<dbReference type="OrthoDB" id="573436at2"/>
<dbReference type="GO" id="GO:0007156">
    <property type="term" value="P:homophilic cell adhesion via plasma membrane adhesion molecules"/>
    <property type="evidence" value="ECO:0007669"/>
    <property type="project" value="InterPro"/>
</dbReference>
<feature type="domain" description="Cadherin" evidence="9">
    <location>
        <begin position="635"/>
        <end position="736"/>
    </location>
</feature>
<dbReference type="InterPro" id="IPR002126">
    <property type="entry name" value="Cadherin-like_dom"/>
</dbReference>
<dbReference type="GO" id="GO:0005509">
    <property type="term" value="F:calcium ion binding"/>
    <property type="evidence" value="ECO:0007669"/>
    <property type="project" value="InterPro"/>
</dbReference>
<evidence type="ECO:0000256" key="7">
    <source>
        <dbReference type="ARBA" id="ARBA00023136"/>
    </source>
</evidence>
<keyword evidence="6" id="KW-1133">Transmembrane helix</keyword>
<reference evidence="10 11" key="1">
    <citation type="submission" date="2016-10" db="EMBL/GenBank/DDBJ databases">
        <authorList>
            <person name="de Groot N.N."/>
        </authorList>
    </citation>
    <scope>NUCLEOTIDE SEQUENCE [LARGE SCALE GENOMIC DNA]</scope>
    <source>
        <strain evidence="10 11">DSM 21228</strain>
    </source>
</reference>
<evidence type="ECO:0000256" key="6">
    <source>
        <dbReference type="ARBA" id="ARBA00022989"/>
    </source>
</evidence>
<evidence type="ECO:0000256" key="2">
    <source>
        <dbReference type="ARBA" id="ARBA00022692"/>
    </source>
</evidence>
<dbReference type="InterPro" id="IPR050971">
    <property type="entry name" value="Cadherin-domain_protein"/>
</dbReference>
<dbReference type="InterPro" id="IPR049804">
    <property type="entry name" value="Choice_anch_L"/>
</dbReference>
<dbReference type="PANTHER" id="PTHR24025">
    <property type="entry name" value="DESMOGLEIN FAMILY MEMBER"/>
    <property type="match status" value="1"/>
</dbReference>
<organism evidence="10 11">
    <name type="scientific">Thiothrix caldifontis</name>
    <dbReference type="NCBI Taxonomy" id="525918"/>
    <lineage>
        <taxon>Bacteria</taxon>
        <taxon>Pseudomonadati</taxon>
        <taxon>Pseudomonadota</taxon>
        <taxon>Gammaproteobacteria</taxon>
        <taxon>Thiotrichales</taxon>
        <taxon>Thiotrichaceae</taxon>
        <taxon>Thiothrix</taxon>
    </lineage>
</organism>
<dbReference type="PROSITE" id="PS50268">
    <property type="entry name" value="CADHERIN_2"/>
    <property type="match status" value="3"/>
</dbReference>
<dbReference type="PRINTS" id="PR00205">
    <property type="entry name" value="CADHERIN"/>
</dbReference>
<dbReference type="SMART" id="SM00112">
    <property type="entry name" value="CA"/>
    <property type="match status" value="3"/>
</dbReference>
<dbReference type="InterPro" id="IPR015919">
    <property type="entry name" value="Cadherin-like_sf"/>
</dbReference>
<name>A0A1H4BNZ7_9GAMM</name>
<feature type="domain" description="Cadherin" evidence="9">
    <location>
        <begin position="422"/>
        <end position="524"/>
    </location>
</feature>
<accession>A0A1H4BNZ7</accession>
<dbReference type="AlphaFoldDB" id="A0A1H4BNZ7"/>